<dbReference type="EMBL" id="CAAE01014999">
    <property type="protein sequence ID" value="CAG08482.1"/>
    <property type="molecule type" value="Genomic_DNA"/>
</dbReference>
<accession>Q4RT00</accession>
<gene>
    <name evidence="1" type="ORF">GSTENG00029480001</name>
</gene>
<comment type="caution">
    <text evidence="1">The sequence shown here is derived from an EMBL/GenBank/DDBJ whole genome shotgun (WGS) entry which is preliminary data.</text>
</comment>
<sequence length="182" mass="19750">MASAPAELWPTELWFIWPTCYSYRWYLQPDNACYWRLPTAATAVWFFLWPAGLRSVIIIWNIDAVMPVTSSITCTNKVFSSLCHYFAAGYPAAQSSTQGYSQSTQGYGASGYDTTPSAATPAASQSYGGQSAYTAQTAYPGYAQQAAPTAPQAYVSTGLSCIHFSSGAFSLLEFLVKWSTAS</sequence>
<name>Q4RT00_TETNG</name>
<protein>
    <submittedName>
        <fullName evidence="1">(spotted green pufferfish) hypothetical protein</fullName>
    </submittedName>
</protein>
<organism evidence="1">
    <name type="scientific">Tetraodon nigroviridis</name>
    <name type="common">Spotted green pufferfish</name>
    <name type="synonym">Chelonodon nigroviridis</name>
    <dbReference type="NCBI Taxonomy" id="99883"/>
    <lineage>
        <taxon>Eukaryota</taxon>
        <taxon>Metazoa</taxon>
        <taxon>Chordata</taxon>
        <taxon>Craniata</taxon>
        <taxon>Vertebrata</taxon>
        <taxon>Euteleostomi</taxon>
        <taxon>Actinopterygii</taxon>
        <taxon>Neopterygii</taxon>
        <taxon>Teleostei</taxon>
        <taxon>Neoteleostei</taxon>
        <taxon>Acanthomorphata</taxon>
        <taxon>Eupercaria</taxon>
        <taxon>Tetraodontiformes</taxon>
        <taxon>Tetradontoidea</taxon>
        <taxon>Tetraodontidae</taxon>
        <taxon>Tetraodon</taxon>
    </lineage>
</organism>
<dbReference type="KEGG" id="tng:GSTEN00029480G001"/>
<dbReference type="AlphaFoldDB" id="Q4RT00"/>
<reference evidence="1" key="2">
    <citation type="submission" date="2004-02" db="EMBL/GenBank/DDBJ databases">
        <authorList>
            <consortium name="Genoscope"/>
            <consortium name="Whitehead Institute Centre for Genome Research"/>
        </authorList>
    </citation>
    <scope>NUCLEOTIDE SEQUENCE</scope>
</reference>
<reference evidence="1" key="1">
    <citation type="journal article" date="2004" name="Nature">
        <title>Genome duplication in the teleost fish Tetraodon nigroviridis reveals the early vertebrate proto-karyotype.</title>
        <authorList>
            <person name="Jaillon O."/>
            <person name="Aury J.-M."/>
            <person name="Brunet F."/>
            <person name="Petit J.-L."/>
            <person name="Stange-Thomann N."/>
            <person name="Mauceli E."/>
            <person name="Bouneau L."/>
            <person name="Fischer C."/>
            <person name="Ozouf-Costaz C."/>
            <person name="Bernot A."/>
            <person name="Nicaud S."/>
            <person name="Jaffe D."/>
            <person name="Fisher S."/>
            <person name="Lutfalla G."/>
            <person name="Dossat C."/>
            <person name="Segurens B."/>
            <person name="Dasilva C."/>
            <person name="Salanoubat M."/>
            <person name="Levy M."/>
            <person name="Boudet N."/>
            <person name="Castellano S."/>
            <person name="Anthouard V."/>
            <person name="Jubin C."/>
            <person name="Castelli V."/>
            <person name="Katinka M."/>
            <person name="Vacherie B."/>
            <person name="Biemont C."/>
            <person name="Skalli Z."/>
            <person name="Cattolico L."/>
            <person name="Poulain J."/>
            <person name="De Berardinis V."/>
            <person name="Cruaud C."/>
            <person name="Duprat S."/>
            <person name="Brottier P."/>
            <person name="Coutanceau J.-P."/>
            <person name="Gouzy J."/>
            <person name="Parra G."/>
            <person name="Lardier G."/>
            <person name="Chapple C."/>
            <person name="McKernan K.J."/>
            <person name="McEwan P."/>
            <person name="Bosak S."/>
            <person name="Kellis M."/>
            <person name="Volff J.-N."/>
            <person name="Guigo R."/>
            <person name="Zody M.C."/>
            <person name="Mesirov J."/>
            <person name="Lindblad-Toh K."/>
            <person name="Birren B."/>
            <person name="Nusbaum C."/>
            <person name="Kahn D."/>
            <person name="Robinson-Rechavi M."/>
            <person name="Laudet V."/>
            <person name="Schachter V."/>
            <person name="Quetier F."/>
            <person name="Saurin W."/>
            <person name="Scarpelli C."/>
            <person name="Wincker P."/>
            <person name="Lander E.S."/>
            <person name="Weissenbach J."/>
            <person name="Roest Crollius H."/>
        </authorList>
    </citation>
    <scope>NUCLEOTIDE SEQUENCE [LARGE SCALE GENOMIC DNA]</scope>
</reference>
<proteinExistence type="predicted"/>
<evidence type="ECO:0000313" key="1">
    <source>
        <dbReference type="EMBL" id="CAG08482.1"/>
    </source>
</evidence>